<dbReference type="PANTHER" id="PTHR32278:SF135">
    <property type="entry name" value="F-BOX PROTEIN PP2-B12"/>
    <property type="match status" value="1"/>
</dbReference>
<keyword evidence="1" id="KW-0418">Kinase</keyword>
<dbReference type="InterPro" id="IPR025886">
    <property type="entry name" value="PP2-like"/>
</dbReference>
<protein>
    <submittedName>
        <fullName evidence="1">Protein kinase-like domain, Phloem protein 2-like protein</fullName>
    </submittedName>
</protein>
<dbReference type="STRING" id="35608.A0A2U1MQV4"/>
<evidence type="ECO:0000313" key="1">
    <source>
        <dbReference type="EMBL" id="PWA63620.1"/>
    </source>
</evidence>
<dbReference type="AlphaFoldDB" id="A0A2U1MQV4"/>
<dbReference type="Pfam" id="PF14299">
    <property type="entry name" value="PP2"/>
    <property type="match status" value="1"/>
</dbReference>
<dbReference type="OrthoDB" id="1918565at2759"/>
<dbReference type="Proteomes" id="UP000245207">
    <property type="component" value="Unassembled WGS sequence"/>
</dbReference>
<keyword evidence="1" id="KW-0808">Transferase</keyword>
<evidence type="ECO:0000313" key="2">
    <source>
        <dbReference type="Proteomes" id="UP000245207"/>
    </source>
</evidence>
<sequence length="455" mass="52207">MVNQFLSSTSSGLLSSIAMYRPCWKRTSRTSLCHIPKWPVPSKTSTVNLAFIKTRLAQLGDVGSTDVEGSNLIATTEHTKNNLGSDTTTQVELQGLEEYQDIVKAVSQLLFYKSHEELIELLFRGFHINNQNTWFSLNANGEHCEMLSIAHCLISGEGGLHHTDIYSRFPRFSKTNKKGFKVHIRPQFMTPLIDYTVNLVFCKDRHSEKQNNGRTFDLEIVFEDHKDNLQVEGVLFQPLEKVQHEQVLEDEKLSNDSLQWTMKKDLFSKLFKKSKGQKGYAVDNNGKKYLMFSAKGTIISDKLSFFKPSPESRFQEVAVITASNFNIVKEIKCDALTPETTYACFLVYKSTNDQPVLKIIHPEYRYIYLVSPPETPIIGQKLDQNTRNALNRPKLDYVPRQRSDGWMEVKVLEFQDPRYTKTIEIDIWLRTPDFKNISGLIIESIELRPIVAHLA</sequence>
<dbReference type="GO" id="GO:0016301">
    <property type="term" value="F:kinase activity"/>
    <property type="evidence" value="ECO:0007669"/>
    <property type="project" value="UniProtKB-KW"/>
</dbReference>
<proteinExistence type="predicted"/>
<comment type="caution">
    <text evidence="1">The sequence shown here is derived from an EMBL/GenBank/DDBJ whole genome shotgun (WGS) entry which is preliminary data.</text>
</comment>
<accession>A0A2U1MQV4</accession>
<dbReference type="EMBL" id="PKPP01004597">
    <property type="protein sequence ID" value="PWA63620.1"/>
    <property type="molecule type" value="Genomic_DNA"/>
</dbReference>
<reference evidence="1 2" key="1">
    <citation type="journal article" date="2018" name="Mol. Plant">
        <title>The genome of Artemisia annua provides insight into the evolution of Asteraceae family and artemisinin biosynthesis.</title>
        <authorList>
            <person name="Shen Q."/>
            <person name="Zhang L."/>
            <person name="Liao Z."/>
            <person name="Wang S."/>
            <person name="Yan T."/>
            <person name="Shi P."/>
            <person name="Liu M."/>
            <person name="Fu X."/>
            <person name="Pan Q."/>
            <person name="Wang Y."/>
            <person name="Lv Z."/>
            <person name="Lu X."/>
            <person name="Zhang F."/>
            <person name="Jiang W."/>
            <person name="Ma Y."/>
            <person name="Chen M."/>
            <person name="Hao X."/>
            <person name="Li L."/>
            <person name="Tang Y."/>
            <person name="Lv G."/>
            <person name="Zhou Y."/>
            <person name="Sun X."/>
            <person name="Brodelius P.E."/>
            <person name="Rose J.K.C."/>
            <person name="Tang K."/>
        </authorList>
    </citation>
    <scope>NUCLEOTIDE SEQUENCE [LARGE SCALE GENOMIC DNA]</scope>
    <source>
        <strain evidence="2">cv. Huhao1</strain>
        <tissue evidence="1">Leaf</tissue>
    </source>
</reference>
<dbReference type="PANTHER" id="PTHR32278">
    <property type="entry name" value="F-BOX DOMAIN-CONTAINING PROTEIN"/>
    <property type="match status" value="1"/>
</dbReference>
<name>A0A2U1MQV4_ARTAN</name>
<gene>
    <name evidence="1" type="ORF">CTI12_AA353090</name>
</gene>
<keyword evidence="2" id="KW-1185">Reference proteome</keyword>
<organism evidence="1 2">
    <name type="scientific">Artemisia annua</name>
    <name type="common">Sweet wormwood</name>
    <dbReference type="NCBI Taxonomy" id="35608"/>
    <lineage>
        <taxon>Eukaryota</taxon>
        <taxon>Viridiplantae</taxon>
        <taxon>Streptophyta</taxon>
        <taxon>Embryophyta</taxon>
        <taxon>Tracheophyta</taxon>
        <taxon>Spermatophyta</taxon>
        <taxon>Magnoliopsida</taxon>
        <taxon>eudicotyledons</taxon>
        <taxon>Gunneridae</taxon>
        <taxon>Pentapetalae</taxon>
        <taxon>asterids</taxon>
        <taxon>campanulids</taxon>
        <taxon>Asterales</taxon>
        <taxon>Asteraceae</taxon>
        <taxon>Asteroideae</taxon>
        <taxon>Anthemideae</taxon>
        <taxon>Artemisiinae</taxon>
        <taxon>Artemisia</taxon>
    </lineage>
</organism>